<dbReference type="PANTHER" id="PTHR30221">
    <property type="entry name" value="SMALL-CONDUCTANCE MECHANOSENSITIVE CHANNEL"/>
    <property type="match status" value="1"/>
</dbReference>
<keyword evidence="6" id="KW-0997">Cell inner membrane</keyword>
<dbReference type="InterPro" id="IPR011066">
    <property type="entry name" value="MscS_channel_C_sf"/>
</dbReference>
<comment type="subunit">
    <text evidence="6">Homoheptamer.</text>
</comment>
<dbReference type="InterPro" id="IPR006685">
    <property type="entry name" value="MscS_channel_2nd"/>
</dbReference>
<dbReference type="GO" id="GO:0005886">
    <property type="term" value="C:plasma membrane"/>
    <property type="evidence" value="ECO:0007669"/>
    <property type="project" value="UniProtKB-SubCell"/>
</dbReference>
<reference evidence="9" key="1">
    <citation type="submission" date="2018-03" db="EMBL/GenBank/DDBJ databases">
        <authorList>
            <person name="Rodrigo-Torres L."/>
            <person name="Arahal R. D."/>
            <person name="Lucena T."/>
        </authorList>
    </citation>
    <scope>NUCLEOTIDE SEQUENCE [LARGE SCALE GENOMIC DNA]</scope>
    <source>
        <strain evidence="9">CECT 7615</strain>
    </source>
</reference>
<keyword evidence="5 6" id="KW-0472">Membrane</keyword>
<dbReference type="InterPro" id="IPR045275">
    <property type="entry name" value="MscS_archaea/bacteria_type"/>
</dbReference>
<dbReference type="Pfam" id="PF00924">
    <property type="entry name" value="MS_channel_2nd"/>
    <property type="match status" value="1"/>
</dbReference>
<keyword evidence="6" id="KW-0406">Ion transport</keyword>
<keyword evidence="2" id="KW-1003">Cell membrane</keyword>
<dbReference type="Proteomes" id="UP000244898">
    <property type="component" value="Unassembled WGS sequence"/>
</dbReference>
<dbReference type="Gene3D" id="3.30.70.100">
    <property type="match status" value="1"/>
</dbReference>
<dbReference type="Gene3D" id="1.10.287.1260">
    <property type="match status" value="1"/>
</dbReference>
<dbReference type="Gene3D" id="2.30.30.60">
    <property type="match status" value="1"/>
</dbReference>
<feature type="transmembrane region" description="Helical" evidence="6">
    <location>
        <begin position="86"/>
        <end position="109"/>
    </location>
</feature>
<evidence type="ECO:0000256" key="2">
    <source>
        <dbReference type="ARBA" id="ARBA00022475"/>
    </source>
</evidence>
<keyword evidence="3 6" id="KW-0812">Transmembrane</keyword>
<gene>
    <name evidence="8" type="primary">mscM</name>
    <name evidence="8" type="ORF">TRM7615_04984</name>
</gene>
<dbReference type="AlphaFoldDB" id="A0A2R8CG90"/>
<keyword evidence="4 6" id="KW-1133">Transmembrane helix</keyword>
<evidence type="ECO:0000313" key="9">
    <source>
        <dbReference type="Proteomes" id="UP000244898"/>
    </source>
</evidence>
<evidence type="ECO:0000256" key="5">
    <source>
        <dbReference type="ARBA" id="ARBA00023136"/>
    </source>
</evidence>
<feature type="domain" description="Mechanosensitive ion channel MscS" evidence="7">
    <location>
        <begin position="172"/>
        <end position="238"/>
    </location>
</feature>
<protein>
    <recommendedName>
        <fullName evidence="6">Small-conductance mechanosensitive channel</fullName>
    </recommendedName>
</protein>
<dbReference type="GO" id="GO:0008381">
    <property type="term" value="F:mechanosensitive monoatomic ion channel activity"/>
    <property type="evidence" value="ECO:0007669"/>
    <property type="project" value="InterPro"/>
</dbReference>
<feature type="transmembrane region" description="Helical" evidence="6">
    <location>
        <begin position="49"/>
        <end position="74"/>
    </location>
</feature>
<accession>A0A2R8CG90</accession>
<comment type="function">
    <text evidence="6">Mechanosensitive channel that participates in the regulation of osmotic pressure changes within the cell, opening in response to stretch forces in the membrane lipid bilayer, without the need for other proteins. Contributes to normal resistance to hypoosmotic shock. Forms an ion channel of 1.0 nanosiemens conductance with a slight preference for anions.</text>
</comment>
<dbReference type="RefSeq" id="WP_108792650.1">
    <property type="nucleotide sequence ID" value="NZ_ONZG01000024.1"/>
</dbReference>
<proteinExistence type="inferred from homology"/>
<dbReference type="InterPro" id="IPR010920">
    <property type="entry name" value="LSM_dom_sf"/>
</dbReference>
<comment type="subcellular location">
    <subcellularLocation>
        <location evidence="6">Cell inner membrane</location>
        <topology evidence="6">Multi-pass membrane protein</topology>
    </subcellularLocation>
    <subcellularLocation>
        <location evidence="1">Cell membrane</location>
        <topology evidence="1">Multi-pass membrane protein</topology>
    </subcellularLocation>
</comment>
<dbReference type="SUPFAM" id="SSF82689">
    <property type="entry name" value="Mechanosensitive channel protein MscS (YggB), C-terminal domain"/>
    <property type="match status" value="1"/>
</dbReference>
<dbReference type="InterPro" id="IPR023408">
    <property type="entry name" value="MscS_beta-dom_sf"/>
</dbReference>
<evidence type="ECO:0000256" key="1">
    <source>
        <dbReference type="ARBA" id="ARBA00004651"/>
    </source>
</evidence>
<evidence type="ECO:0000256" key="6">
    <source>
        <dbReference type="RuleBase" id="RU369025"/>
    </source>
</evidence>
<evidence type="ECO:0000256" key="3">
    <source>
        <dbReference type="ARBA" id="ARBA00022692"/>
    </source>
</evidence>
<evidence type="ECO:0000256" key="4">
    <source>
        <dbReference type="ARBA" id="ARBA00022989"/>
    </source>
</evidence>
<keyword evidence="6" id="KW-0813">Transport</keyword>
<organism evidence="8 9">
    <name type="scientific">Falsiruegeria mediterranea M17</name>
    <dbReference type="NCBI Taxonomy" id="1200281"/>
    <lineage>
        <taxon>Bacteria</taxon>
        <taxon>Pseudomonadati</taxon>
        <taxon>Pseudomonadota</taxon>
        <taxon>Alphaproteobacteria</taxon>
        <taxon>Rhodobacterales</taxon>
        <taxon>Roseobacteraceae</taxon>
        <taxon>Falsiruegeria</taxon>
    </lineage>
</organism>
<dbReference type="OrthoDB" id="9814206at2"/>
<sequence length="346" mass="38352">MEDSVASSFSAQAGVLLAATLLAVFVVWRLVRLSKPVQAFLKRYPWGSALIDLVLFPAAVFGAGRLLGGLLGLMDLPAWQEGVREITELLIILSISSGIARLIELWLVFQNPEQRSERRDTKLSQLGRTVLFGLCLFVGFLVYLYSNDRVPTELFLSAGALAAVVAFAMQQTLGDLFSGIALSIEKPFKIGDWLRFSDGMEGEVTDINWRATRLRGWDNTTYVVPNGQLSQQSFTNLHGPEHLFAPWYLVKVSGDADPHDVKALLERAASHCDTVLQDPAPVARLMDGTSNPYTYMVWVHFSNYPAMFAGREQLYGEIHRTLKGEGLQISAEIHEIRHRAVGTETG</sequence>
<name>A0A2R8CG90_9RHOB</name>
<feature type="transmembrane region" description="Helical" evidence="6">
    <location>
        <begin position="6"/>
        <end position="28"/>
    </location>
</feature>
<keyword evidence="9" id="KW-1185">Reference proteome</keyword>
<dbReference type="EMBL" id="ONZG01000024">
    <property type="protein sequence ID" value="SPJ31441.1"/>
    <property type="molecule type" value="Genomic_DNA"/>
</dbReference>
<dbReference type="PANTHER" id="PTHR30221:SF1">
    <property type="entry name" value="SMALL-CONDUCTANCE MECHANOSENSITIVE CHANNEL"/>
    <property type="match status" value="1"/>
</dbReference>
<evidence type="ECO:0000313" key="8">
    <source>
        <dbReference type="EMBL" id="SPJ31441.1"/>
    </source>
</evidence>
<dbReference type="SUPFAM" id="SSF50182">
    <property type="entry name" value="Sm-like ribonucleoproteins"/>
    <property type="match status" value="1"/>
</dbReference>
<evidence type="ECO:0000259" key="7">
    <source>
        <dbReference type="Pfam" id="PF00924"/>
    </source>
</evidence>
<feature type="transmembrane region" description="Helical" evidence="6">
    <location>
        <begin position="129"/>
        <end position="146"/>
    </location>
</feature>
<keyword evidence="6" id="KW-0407">Ion channel</keyword>
<comment type="similarity">
    <text evidence="6">Belongs to the MscS (TC 1.A.23) family.</text>
</comment>